<gene>
    <name evidence="6" type="primary">ykbA</name>
    <name evidence="6" type="ORF">A19Y_3367</name>
</gene>
<dbReference type="PANTHER" id="PTHR11785">
    <property type="entry name" value="AMINO ACID TRANSPORTER"/>
    <property type="match status" value="1"/>
</dbReference>
<dbReference type="HOGENOM" id="CLU_007946_3_4_3"/>
<dbReference type="PIRSF" id="PIRSF006060">
    <property type="entry name" value="AA_transporter"/>
    <property type="match status" value="1"/>
</dbReference>
<dbReference type="PANTHER" id="PTHR11785:SF512">
    <property type="entry name" value="SOBREMESA, ISOFORM B"/>
    <property type="match status" value="1"/>
</dbReference>
<feature type="transmembrane region" description="Helical" evidence="5">
    <location>
        <begin position="107"/>
        <end position="131"/>
    </location>
</feature>
<sequence length="456" mass="49402">MGGCSGVPYFLTILNNSNSLQKPSSSQSQITLLTAICLVIANMIGTGVFTSLGFQVLDIQSGFAILFLWLIGGIFALSGALCYGELGAAMPRSGGEYHYLSEIYHPVIGFLSGWVSVTVGFAAPIAAAAMALGKYISSVFPSLNYPIIIALIAVILVSLIHTQTLKISSVFQQGFTVLKVVLIIVFILSGLTLATPQPIEFIPSFSDISVIFSSSFAVSLVYVTYSYSGWNAAVYLASEIKEPEKNLPKSLLIGTLIVTVLYLLLNFIFLYTTPIEQLAGQLEIGYIVAQQIFGNLGAKIMGLLIGLGLISSISSMVLAGPRVTQVIGEDIPIFRILAQKNQHGIPYYALCLQLAIVIILIITASFQAVITYLAFTLTLSSLITVLGVFVHRFRRPDLPRPYKTWGYPITPIIFLGISLWMLIFIFQDKPLESLAGLGTIALGLPFYFIGIRNKLV</sequence>
<evidence type="ECO:0000256" key="2">
    <source>
        <dbReference type="ARBA" id="ARBA00022692"/>
    </source>
</evidence>
<dbReference type="EMBL" id="CM002803">
    <property type="protein sequence ID" value="KEI68153.1"/>
    <property type="molecule type" value="Genomic_DNA"/>
</dbReference>
<feature type="transmembrane region" description="Helical" evidence="5">
    <location>
        <begin position="63"/>
        <end position="86"/>
    </location>
</feature>
<feature type="transmembrane region" description="Helical" evidence="5">
    <location>
        <begin position="143"/>
        <end position="162"/>
    </location>
</feature>
<evidence type="ECO:0000313" key="7">
    <source>
        <dbReference type="Proteomes" id="UP000027395"/>
    </source>
</evidence>
<feature type="transmembrane region" description="Helical" evidence="5">
    <location>
        <begin position="251"/>
        <end position="272"/>
    </location>
</feature>
<keyword evidence="2 5" id="KW-0812">Transmembrane</keyword>
<feature type="transmembrane region" description="Helical" evidence="5">
    <location>
        <begin position="433"/>
        <end position="451"/>
    </location>
</feature>
<comment type="subcellular location">
    <subcellularLocation>
        <location evidence="1">Membrane</location>
        <topology evidence="1">Multi-pass membrane protein</topology>
    </subcellularLocation>
</comment>
<keyword evidence="3 5" id="KW-1133">Transmembrane helix</keyword>
<keyword evidence="7" id="KW-1185">Reference proteome</keyword>
<feature type="transmembrane region" description="Helical" evidence="5">
    <location>
        <begin position="208"/>
        <end position="230"/>
    </location>
</feature>
<evidence type="ECO:0000256" key="3">
    <source>
        <dbReference type="ARBA" id="ARBA00022989"/>
    </source>
</evidence>
<dbReference type="AlphaFoldDB" id="A0A073CK99"/>
<dbReference type="InterPro" id="IPR050598">
    <property type="entry name" value="AminoAcid_Transporter"/>
</dbReference>
<dbReference type="PATRIC" id="fig|388467.6.peg.3313"/>
<name>A0A073CK99_PLAA1</name>
<proteinExistence type="predicted"/>
<feature type="transmembrane region" description="Helical" evidence="5">
    <location>
        <begin position="30"/>
        <end position="57"/>
    </location>
</feature>
<dbReference type="eggNOG" id="COG0531">
    <property type="taxonomic scope" value="Bacteria"/>
</dbReference>
<evidence type="ECO:0000256" key="5">
    <source>
        <dbReference type="SAM" id="Phobius"/>
    </source>
</evidence>
<evidence type="ECO:0000256" key="1">
    <source>
        <dbReference type="ARBA" id="ARBA00004141"/>
    </source>
</evidence>
<dbReference type="GO" id="GO:0016020">
    <property type="term" value="C:membrane"/>
    <property type="evidence" value="ECO:0007669"/>
    <property type="project" value="UniProtKB-SubCell"/>
</dbReference>
<dbReference type="STRING" id="388467.A19Y_3367"/>
<evidence type="ECO:0000313" key="6">
    <source>
        <dbReference type="EMBL" id="KEI68153.1"/>
    </source>
</evidence>
<dbReference type="Gene3D" id="1.20.1740.10">
    <property type="entry name" value="Amino acid/polyamine transporter I"/>
    <property type="match status" value="1"/>
</dbReference>
<feature type="transmembrane region" description="Helical" evidence="5">
    <location>
        <begin position="405"/>
        <end position="427"/>
    </location>
</feature>
<dbReference type="GO" id="GO:0015179">
    <property type="term" value="F:L-amino acid transmembrane transporter activity"/>
    <property type="evidence" value="ECO:0007669"/>
    <property type="project" value="TreeGrafter"/>
</dbReference>
<accession>A0A073CK99</accession>
<protein>
    <submittedName>
        <fullName evidence="6">YkbA</fullName>
    </submittedName>
</protein>
<dbReference type="Pfam" id="PF13520">
    <property type="entry name" value="AA_permease_2"/>
    <property type="match status" value="1"/>
</dbReference>
<keyword evidence="4 5" id="KW-0472">Membrane</keyword>
<feature type="transmembrane region" description="Helical" evidence="5">
    <location>
        <begin position="345"/>
        <end position="366"/>
    </location>
</feature>
<dbReference type="Proteomes" id="UP000027395">
    <property type="component" value="Chromosome"/>
</dbReference>
<feature type="transmembrane region" description="Helical" evidence="5">
    <location>
        <begin position="174"/>
        <end position="196"/>
    </location>
</feature>
<evidence type="ECO:0000256" key="4">
    <source>
        <dbReference type="ARBA" id="ARBA00023136"/>
    </source>
</evidence>
<feature type="transmembrane region" description="Helical" evidence="5">
    <location>
        <begin position="372"/>
        <end position="393"/>
    </location>
</feature>
<organism evidence="6 7">
    <name type="scientific">Planktothrix agardhii (strain NIVA-CYA 126/8)</name>
    <dbReference type="NCBI Taxonomy" id="388467"/>
    <lineage>
        <taxon>Bacteria</taxon>
        <taxon>Bacillati</taxon>
        <taxon>Cyanobacteriota</taxon>
        <taxon>Cyanophyceae</taxon>
        <taxon>Oscillatoriophycideae</taxon>
        <taxon>Oscillatoriales</taxon>
        <taxon>Microcoleaceae</taxon>
        <taxon>Planktothrix</taxon>
    </lineage>
</organism>
<dbReference type="InterPro" id="IPR002293">
    <property type="entry name" value="AA/rel_permease1"/>
</dbReference>
<reference evidence="6 7" key="1">
    <citation type="journal article" date="2014" name="Appl. Environ. Microbiol.">
        <title>Elucidation of insertion elements encoded on plasmids and in vitro construction of shuttle vectors from the toxic cyanobacterium Planktothrix.</title>
        <authorList>
            <person name="Christiansen G."/>
            <person name="Goesmann A."/>
            <person name="Kurmayer R."/>
        </authorList>
    </citation>
    <scope>NUCLEOTIDE SEQUENCE [LARGE SCALE GENOMIC DNA]</scope>
    <source>
        <strain evidence="6 7">NIVA-CYA 126/8</strain>
    </source>
</reference>